<reference evidence="6" key="3">
    <citation type="submission" date="2025-09" db="UniProtKB">
        <authorList>
            <consortium name="Ensembl"/>
        </authorList>
    </citation>
    <scope>IDENTIFICATION</scope>
</reference>
<dbReference type="CTD" id="64792"/>
<reference evidence="6" key="1">
    <citation type="submission" date="2021-06" db="EMBL/GenBank/DDBJ databases">
        <authorList>
            <consortium name="Wellcome Sanger Institute Data Sharing"/>
        </authorList>
    </citation>
    <scope>NUCLEOTIDE SEQUENCE [LARGE SCALE GENOMIC DNA]</scope>
</reference>
<dbReference type="OrthoDB" id="275177at2759"/>
<proteinExistence type="inferred from homology"/>
<comment type="similarity">
    <text evidence="1">Belongs to the small GTPase superfamily. Rab family.</text>
</comment>
<dbReference type="FunFam" id="3.40.50.300:FF:001100">
    <property type="entry name" value="intraflagellar transport protein 22 homolog"/>
    <property type="match status" value="1"/>
</dbReference>
<dbReference type="Pfam" id="PF08477">
    <property type="entry name" value="Roc"/>
    <property type="match status" value="1"/>
</dbReference>
<dbReference type="SUPFAM" id="SSF52540">
    <property type="entry name" value="P-loop containing nucleoside triphosphate hydrolases"/>
    <property type="match status" value="1"/>
</dbReference>
<keyword evidence="7" id="KW-1185">Reference proteome</keyword>
<dbReference type="GeneID" id="114655874"/>
<dbReference type="GeneTree" id="ENSGT00390000013187"/>
<protein>
    <recommendedName>
        <fullName evidence="4">Intraflagellar transport protein 22 homolog</fullName>
    </recommendedName>
    <alternativeName>
        <fullName evidence="5">Rab-like protein 5</fullName>
    </alternativeName>
</protein>
<dbReference type="Ensembl" id="ENSECRT00000011908.1">
    <property type="protein sequence ID" value="ENSECRP00000011717.1"/>
    <property type="gene ID" value="ENSECRG00000007805.1"/>
</dbReference>
<keyword evidence="3" id="KW-0342">GTP-binding</keyword>
<dbReference type="Proteomes" id="UP000694620">
    <property type="component" value="Chromosome 8"/>
</dbReference>
<sequence length="187" mass="20652">MFKAKILVIGPSESGKTVLANFLSDAIKTVGGEYSPTQGVRILEFECQCSNGSGKNIGCEVEMWDCGGDSAFESCWPAFLKDSNGVIIVFNPDVPSHLKEVETWYSTFVSSQGIQDSQCMLVAHYKPGYGADNGLPALAPQMNKLNIVHSNLEEDPEKMRQEFRRYLGSVVKSLSESREREEMSIIT</sequence>
<keyword evidence="2" id="KW-0547">Nucleotide-binding</keyword>
<dbReference type="GO" id="GO:0005525">
    <property type="term" value="F:GTP binding"/>
    <property type="evidence" value="ECO:0007669"/>
    <property type="project" value="UniProtKB-KW"/>
</dbReference>
<name>A0A8C4X7R2_ERPCA</name>
<evidence type="ECO:0000313" key="7">
    <source>
        <dbReference type="Proteomes" id="UP000694620"/>
    </source>
</evidence>
<dbReference type="AlphaFoldDB" id="A0A8C4X7R2"/>
<evidence type="ECO:0000256" key="1">
    <source>
        <dbReference type="ARBA" id="ARBA00006270"/>
    </source>
</evidence>
<dbReference type="Gene3D" id="3.40.50.300">
    <property type="entry name" value="P-loop containing nucleotide triphosphate hydrolases"/>
    <property type="match status" value="1"/>
</dbReference>
<dbReference type="GO" id="GO:0030992">
    <property type="term" value="C:intraciliary transport particle B"/>
    <property type="evidence" value="ECO:0007669"/>
    <property type="project" value="UniProtKB-ARBA"/>
</dbReference>
<organism evidence="6 7">
    <name type="scientific">Erpetoichthys calabaricus</name>
    <name type="common">Rope fish</name>
    <name type="synonym">Calamoichthys calabaricus</name>
    <dbReference type="NCBI Taxonomy" id="27687"/>
    <lineage>
        <taxon>Eukaryota</taxon>
        <taxon>Metazoa</taxon>
        <taxon>Chordata</taxon>
        <taxon>Craniata</taxon>
        <taxon>Vertebrata</taxon>
        <taxon>Euteleostomi</taxon>
        <taxon>Actinopterygii</taxon>
        <taxon>Polypteriformes</taxon>
        <taxon>Polypteridae</taxon>
        <taxon>Erpetoichthys</taxon>
    </lineage>
</organism>
<evidence type="ECO:0000313" key="6">
    <source>
        <dbReference type="Ensembl" id="ENSECRP00000011717.1"/>
    </source>
</evidence>
<evidence type="ECO:0000256" key="3">
    <source>
        <dbReference type="ARBA" id="ARBA00023134"/>
    </source>
</evidence>
<dbReference type="GO" id="GO:0005929">
    <property type="term" value="C:cilium"/>
    <property type="evidence" value="ECO:0007669"/>
    <property type="project" value="UniProtKB-ARBA"/>
</dbReference>
<dbReference type="InterPro" id="IPR027417">
    <property type="entry name" value="P-loop_NTPase"/>
</dbReference>
<evidence type="ECO:0000256" key="5">
    <source>
        <dbReference type="ARBA" id="ARBA00041562"/>
    </source>
</evidence>
<dbReference type="PANTHER" id="PTHR24073">
    <property type="entry name" value="DRAB5-RELATED"/>
    <property type="match status" value="1"/>
</dbReference>
<evidence type="ECO:0000256" key="4">
    <source>
        <dbReference type="ARBA" id="ARBA00040799"/>
    </source>
</evidence>
<gene>
    <name evidence="6" type="primary">IFT22</name>
    <name evidence="6" type="synonym">ift22</name>
</gene>
<reference evidence="6" key="2">
    <citation type="submission" date="2025-08" db="UniProtKB">
        <authorList>
            <consortium name="Ensembl"/>
        </authorList>
    </citation>
    <scope>IDENTIFICATION</scope>
</reference>
<accession>A0A8C4X7R2</accession>
<dbReference type="RefSeq" id="XP_028662990.1">
    <property type="nucleotide sequence ID" value="XM_028807157.2"/>
</dbReference>
<evidence type="ECO:0000256" key="2">
    <source>
        <dbReference type="ARBA" id="ARBA00022741"/>
    </source>
</evidence>